<dbReference type="GO" id="GO:0015074">
    <property type="term" value="P:DNA integration"/>
    <property type="evidence" value="ECO:0007669"/>
    <property type="project" value="InterPro"/>
</dbReference>
<dbReference type="InterPro" id="IPR011010">
    <property type="entry name" value="DNA_brk_join_enz"/>
</dbReference>
<dbReference type="Gene3D" id="1.10.443.10">
    <property type="entry name" value="Intergrase catalytic core"/>
    <property type="match status" value="1"/>
</dbReference>
<dbReference type="Pfam" id="PF00589">
    <property type="entry name" value="Phage_integrase"/>
    <property type="match status" value="1"/>
</dbReference>
<dbReference type="AlphaFoldDB" id="A0A402BIU0"/>
<organism evidence="3 4">
    <name type="scientific">Dictyobacter alpinus</name>
    <dbReference type="NCBI Taxonomy" id="2014873"/>
    <lineage>
        <taxon>Bacteria</taxon>
        <taxon>Bacillati</taxon>
        <taxon>Chloroflexota</taxon>
        <taxon>Ktedonobacteria</taxon>
        <taxon>Ktedonobacterales</taxon>
        <taxon>Dictyobacteraceae</taxon>
        <taxon>Dictyobacter</taxon>
    </lineage>
</organism>
<feature type="domain" description="Tyr recombinase" evidence="2">
    <location>
        <begin position="1"/>
        <end position="61"/>
    </location>
</feature>
<comment type="caution">
    <text evidence="3">The sequence shown here is derived from an EMBL/GenBank/DDBJ whole genome shotgun (WGS) entry which is preliminary data.</text>
</comment>
<evidence type="ECO:0000256" key="1">
    <source>
        <dbReference type="ARBA" id="ARBA00023172"/>
    </source>
</evidence>
<dbReference type="Proteomes" id="UP000287171">
    <property type="component" value="Unassembled WGS sequence"/>
</dbReference>
<gene>
    <name evidence="3" type="ORF">KDA_66360</name>
</gene>
<keyword evidence="4" id="KW-1185">Reference proteome</keyword>
<dbReference type="InterPro" id="IPR013762">
    <property type="entry name" value="Integrase-like_cat_sf"/>
</dbReference>
<evidence type="ECO:0000313" key="4">
    <source>
        <dbReference type="Proteomes" id="UP000287171"/>
    </source>
</evidence>
<dbReference type="GO" id="GO:0006310">
    <property type="term" value="P:DNA recombination"/>
    <property type="evidence" value="ECO:0007669"/>
    <property type="project" value="UniProtKB-KW"/>
</dbReference>
<dbReference type="EMBL" id="BIFT01000002">
    <property type="protein sequence ID" value="GCE31152.1"/>
    <property type="molecule type" value="Genomic_DNA"/>
</dbReference>
<accession>A0A402BIU0</accession>
<name>A0A402BIU0_9CHLR</name>
<sequence>MQKANLPDIRFHDLRHSAATILLSMGVNVKVIQELLGHANVSITLNIYSHVTPAMQRDAMSELDHHYQIAKKGEIVIGSV</sequence>
<protein>
    <recommendedName>
        <fullName evidence="2">Tyr recombinase domain-containing protein</fullName>
    </recommendedName>
</protein>
<dbReference type="PROSITE" id="PS51898">
    <property type="entry name" value="TYR_RECOMBINASE"/>
    <property type="match status" value="1"/>
</dbReference>
<dbReference type="GO" id="GO:0003677">
    <property type="term" value="F:DNA binding"/>
    <property type="evidence" value="ECO:0007669"/>
    <property type="project" value="InterPro"/>
</dbReference>
<proteinExistence type="predicted"/>
<evidence type="ECO:0000259" key="2">
    <source>
        <dbReference type="PROSITE" id="PS51898"/>
    </source>
</evidence>
<dbReference type="InterPro" id="IPR002104">
    <property type="entry name" value="Integrase_catalytic"/>
</dbReference>
<dbReference type="SUPFAM" id="SSF56349">
    <property type="entry name" value="DNA breaking-rejoining enzymes"/>
    <property type="match status" value="1"/>
</dbReference>
<keyword evidence="1" id="KW-0233">DNA recombination</keyword>
<reference evidence="4" key="1">
    <citation type="submission" date="2018-12" db="EMBL/GenBank/DDBJ databases">
        <title>Tengunoibacter tsumagoiensis gen. nov., sp. nov., Dictyobacter kobayashii sp. nov., D. alpinus sp. nov., and D. joshuensis sp. nov. and description of Dictyobacteraceae fam. nov. within the order Ktedonobacterales isolated from Tengu-no-mugimeshi.</title>
        <authorList>
            <person name="Wang C.M."/>
            <person name="Zheng Y."/>
            <person name="Sakai Y."/>
            <person name="Toyoda A."/>
            <person name="Minakuchi Y."/>
            <person name="Abe K."/>
            <person name="Yokota A."/>
            <person name="Yabe S."/>
        </authorList>
    </citation>
    <scope>NUCLEOTIDE SEQUENCE [LARGE SCALE GENOMIC DNA]</scope>
    <source>
        <strain evidence="4">Uno16</strain>
    </source>
</reference>
<evidence type="ECO:0000313" key="3">
    <source>
        <dbReference type="EMBL" id="GCE31152.1"/>
    </source>
</evidence>